<proteinExistence type="predicted"/>
<dbReference type="STRING" id="139723.A0A182MHX4"/>
<feature type="compositionally biased region" description="Basic and acidic residues" evidence="2">
    <location>
        <begin position="300"/>
        <end position="318"/>
    </location>
</feature>
<keyword evidence="4" id="KW-1185">Reference proteome</keyword>
<dbReference type="GO" id="GO:0036064">
    <property type="term" value="C:ciliary basal body"/>
    <property type="evidence" value="ECO:0007669"/>
    <property type="project" value="TreeGrafter"/>
</dbReference>
<evidence type="ECO:0000313" key="3">
    <source>
        <dbReference type="EnsemblMetazoa" id="ACUA018696-PA"/>
    </source>
</evidence>
<feature type="compositionally biased region" description="Polar residues" evidence="2">
    <location>
        <begin position="584"/>
        <end position="597"/>
    </location>
</feature>
<dbReference type="EMBL" id="AXCM01001371">
    <property type="status" value="NOT_ANNOTATED_CDS"/>
    <property type="molecule type" value="Genomic_DNA"/>
</dbReference>
<feature type="region of interest" description="Disordered" evidence="2">
    <location>
        <begin position="507"/>
        <end position="569"/>
    </location>
</feature>
<sequence>MSTPKPILNAENLALTNKRIGELKKKVMLAEGQKKAYTEEWNDKKKAQNDRMAELRKEVRDLTNKLSYLHNPTSAKAQKNVQEIKRRVPLPPGAKSVADALRIVDLKVIDLHKQTDVTEDRMRKRERHFKQLVEQYQALVGYRDAKSDGSNPPETIEEDANRKLITRLENEIHRTTVQWMEAEHIRKKYRGIKSSLMRDAEKFESSLLELEQAITEQQAEINKLEEVHKEAVQMRDSTKTILQRQEQTTHYSNKAREKQAQDFRRQVEERKLELERLERKIFSSGKTLIHQESILSGSGEHGRGGEGGDDGSSLHDKDGASEMEQKFKKLMQATGVSAASEVVDRFLAQREASARLTYLRTVTENEKKQLEAQRELMKAQLDAFKFADVKDSDVYVSLHNQEELEKIKNSIEEQKQRREECDKAIEYTRNVFDTIKDALIELLLKLREIEESLDTASPYGRRTPLKPAELKDITSGKLAVEELGNLLEERIKLGLIASGQLAADVDSGLSEDEGETGQPTVVAGTSPATPPTPSVQQLSPAPGGPASAGGSSVLSTSSPAEDREKPPAYPPVYMNLIAGRTTTQISSTSPGQGTTVVLSDDEGDVPSRSYLKRQANMIIEAKSRRKGFRMPFLAGSFNSRPDDRRPLANGFVFTLELLESAAATAARSAATTVASTCSPMHEEEEHVVDERHGCAVRTFLFCSML</sequence>
<dbReference type="AlphaFoldDB" id="A0A182MHX4"/>
<feature type="region of interest" description="Disordered" evidence="2">
    <location>
        <begin position="292"/>
        <end position="318"/>
    </location>
</feature>
<evidence type="ECO:0000313" key="4">
    <source>
        <dbReference type="Proteomes" id="UP000075883"/>
    </source>
</evidence>
<feature type="region of interest" description="Disordered" evidence="2">
    <location>
        <begin position="584"/>
        <end position="603"/>
    </location>
</feature>
<dbReference type="InterPro" id="IPR033192">
    <property type="entry name" value="ODAD3"/>
</dbReference>
<organism evidence="3 4">
    <name type="scientific">Anopheles culicifacies</name>
    <dbReference type="NCBI Taxonomy" id="139723"/>
    <lineage>
        <taxon>Eukaryota</taxon>
        <taxon>Metazoa</taxon>
        <taxon>Ecdysozoa</taxon>
        <taxon>Arthropoda</taxon>
        <taxon>Hexapoda</taxon>
        <taxon>Insecta</taxon>
        <taxon>Pterygota</taxon>
        <taxon>Neoptera</taxon>
        <taxon>Endopterygota</taxon>
        <taxon>Diptera</taxon>
        <taxon>Nematocera</taxon>
        <taxon>Culicoidea</taxon>
        <taxon>Culicidae</taxon>
        <taxon>Anophelinae</taxon>
        <taxon>Anopheles</taxon>
        <taxon>culicifacies species complex</taxon>
    </lineage>
</organism>
<reference evidence="3" key="2">
    <citation type="submission" date="2020-05" db="UniProtKB">
        <authorList>
            <consortium name="EnsemblMetazoa"/>
        </authorList>
    </citation>
    <scope>IDENTIFICATION</scope>
    <source>
        <strain evidence="3">A-37</strain>
    </source>
</reference>
<dbReference type="GO" id="GO:0003341">
    <property type="term" value="P:cilium movement"/>
    <property type="evidence" value="ECO:0007669"/>
    <property type="project" value="InterPro"/>
</dbReference>
<evidence type="ECO:0000256" key="2">
    <source>
        <dbReference type="SAM" id="MobiDB-lite"/>
    </source>
</evidence>
<feature type="coiled-coil region" evidence="1">
    <location>
        <begin position="360"/>
        <end position="424"/>
    </location>
</feature>
<keyword evidence="1" id="KW-0175">Coiled coil</keyword>
<dbReference type="GO" id="GO:0036158">
    <property type="term" value="P:outer dynein arm assembly"/>
    <property type="evidence" value="ECO:0007669"/>
    <property type="project" value="InterPro"/>
</dbReference>
<name>A0A182MHX4_9DIPT</name>
<dbReference type="PANTHER" id="PTHR46518">
    <property type="entry name" value="COILED-COIL DOMAIN-CONTAINING PROTEIN 151"/>
    <property type="match status" value="1"/>
</dbReference>
<feature type="compositionally biased region" description="Polar residues" evidence="2">
    <location>
        <begin position="239"/>
        <end position="252"/>
    </location>
</feature>
<feature type="coiled-coil region" evidence="1">
    <location>
        <begin position="193"/>
        <end position="234"/>
    </location>
</feature>
<dbReference type="PANTHER" id="PTHR46518:SF1">
    <property type="entry name" value="OUTER DYNEIN ARM-DOCKING COMPLEX SUBUNIT 3"/>
    <property type="match status" value="1"/>
</dbReference>
<dbReference type="GO" id="GO:0035253">
    <property type="term" value="C:ciliary rootlet"/>
    <property type="evidence" value="ECO:0007669"/>
    <property type="project" value="TreeGrafter"/>
</dbReference>
<feature type="compositionally biased region" description="Low complexity" evidence="2">
    <location>
        <begin position="539"/>
        <end position="558"/>
    </location>
</feature>
<reference evidence="4" key="1">
    <citation type="submission" date="2013-09" db="EMBL/GenBank/DDBJ databases">
        <title>The Genome Sequence of Anopheles culicifacies species A.</title>
        <authorList>
            <consortium name="The Broad Institute Genomics Platform"/>
            <person name="Neafsey D.E."/>
            <person name="Besansky N."/>
            <person name="Howell P."/>
            <person name="Walton C."/>
            <person name="Young S.K."/>
            <person name="Zeng Q."/>
            <person name="Gargeya S."/>
            <person name="Fitzgerald M."/>
            <person name="Haas B."/>
            <person name="Abouelleil A."/>
            <person name="Allen A.W."/>
            <person name="Alvarado L."/>
            <person name="Arachchi H.M."/>
            <person name="Berlin A.M."/>
            <person name="Chapman S.B."/>
            <person name="Gainer-Dewar J."/>
            <person name="Goldberg J."/>
            <person name="Griggs A."/>
            <person name="Gujja S."/>
            <person name="Hansen M."/>
            <person name="Howarth C."/>
            <person name="Imamovic A."/>
            <person name="Ireland A."/>
            <person name="Larimer J."/>
            <person name="McCowan C."/>
            <person name="Murphy C."/>
            <person name="Pearson M."/>
            <person name="Poon T.W."/>
            <person name="Priest M."/>
            <person name="Roberts A."/>
            <person name="Saif S."/>
            <person name="Shea T."/>
            <person name="Sisk P."/>
            <person name="Sykes S."/>
            <person name="Wortman J."/>
            <person name="Nusbaum C."/>
            <person name="Birren B."/>
        </authorList>
    </citation>
    <scope>NUCLEOTIDE SEQUENCE [LARGE SCALE GENOMIC DNA]</scope>
    <source>
        <strain evidence="4">A-37</strain>
    </source>
</reference>
<evidence type="ECO:0000256" key="1">
    <source>
        <dbReference type="SAM" id="Coils"/>
    </source>
</evidence>
<feature type="region of interest" description="Disordered" evidence="2">
    <location>
        <begin position="235"/>
        <end position="262"/>
    </location>
</feature>
<feature type="coiled-coil region" evidence="1">
    <location>
        <begin position="20"/>
        <end position="65"/>
    </location>
</feature>
<dbReference type="Proteomes" id="UP000075883">
    <property type="component" value="Unassembled WGS sequence"/>
</dbReference>
<accession>A0A182MHX4</accession>
<protein>
    <submittedName>
        <fullName evidence="3">Uncharacterized protein</fullName>
    </submittedName>
</protein>
<dbReference type="GO" id="GO:0097542">
    <property type="term" value="C:ciliary tip"/>
    <property type="evidence" value="ECO:0007669"/>
    <property type="project" value="TreeGrafter"/>
</dbReference>
<dbReference type="VEuPathDB" id="VectorBase:ACUA018696"/>
<dbReference type="EnsemblMetazoa" id="ACUA018696-RA">
    <property type="protein sequence ID" value="ACUA018696-PA"/>
    <property type="gene ID" value="ACUA018696"/>
</dbReference>